<feature type="transmembrane region" description="Helical" evidence="7">
    <location>
        <begin position="52"/>
        <end position="72"/>
    </location>
</feature>
<reference evidence="8 9" key="1">
    <citation type="submission" date="2019-09" db="EMBL/GenBank/DDBJ databases">
        <title>Complete genome sequence of Arachidicoccus sp. B3-10 isolated from apple orchard soil.</title>
        <authorList>
            <person name="Kim H.S."/>
            <person name="Han K.-I."/>
            <person name="Suh M.K."/>
            <person name="Lee K.C."/>
            <person name="Eom M.K."/>
            <person name="Kim J.-S."/>
            <person name="Kang S.W."/>
            <person name="Sin Y."/>
            <person name="Lee J.-S."/>
        </authorList>
    </citation>
    <scope>NUCLEOTIDE SEQUENCE [LARGE SCALE GENOMIC DNA]</scope>
    <source>
        <strain evidence="8 9">B3-10</strain>
    </source>
</reference>
<keyword evidence="9" id="KW-1185">Reference proteome</keyword>
<dbReference type="OrthoDB" id="871140at2"/>
<feature type="transmembrane region" description="Helical" evidence="7">
    <location>
        <begin position="221"/>
        <end position="240"/>
    </location>
</feature>
<accession>A0A5P2GAK3</accession>
<gene>
    <name evidence="8" type="ORF">E0W69_019420</name>
</gene>
<feature type="transmembrane region" description="Helical" evidence="7">
    <location>
        <begin position="92"/>
        <end position="112"/>
    </location>
</feature>
<dbReference type="GO" id="GO:0042158">
    <property type="term" value="P:lipoprotein biosynthetic process"/>
    <property type="evidence" value="ECO:0007669"/>
    <property type="project" value="InterPro"/>
</dbReference>
<dbReference type="Pfam" id="PF01790">
    <property type="entry name" value="LGT"/>
    <property type="match status" value="1"/>
</dbReference>
<evidence type="ECO:0000313" key="9">
    <source>
        <dbReference type="Proteomes" id="UP000292424"/>
    </source>
</evidence>
<name>A0A5P2GAK3_9BACT</name>
<keyword evidence="5 7" id="KW-1133">Transmembrane helix</keyword>
<dbReference type="AlphaFoldDB" id="A0A5P2GAK3"/>
<proteinExistence type="inferred from homology"/>
<keyword evidence="4 7" id="KW-0812">Transmembrane</keyword>
<dbReference type="EMBL" id="CP044016">
    <property type="protein sequence ID" value="QES90730.1"/>
    <property type="molecule type" value="Genomic_DNA"/>
</dbReference>
<feature type="transmembrane region" description="Helical" evidence="7">
    <location>
        <begin position="163"/>
        <end position="184"/>
    </location>
</feature>
<feature type="transmembrane region" description="Helical" evidence="7">
    <location>
        <begin position="12"/>
        <end position="31"/>
    </location>
</feature>
<feature type="transmembrane region" description="Helical" evidence="7">
    <location>
        <begin position="196"/>
        <end position="215"/>
    </location>
</feature>
<dbReference type="GO" id="GO:0008961">
    <property type="term" value="F:phosphatidylglycerol-prolipoprotein diacylglyceryl transferase activity"/>
    <property type="evidence" value="ECO:0007669"/>
    <property type="project" value="InterPro"/>
</dbReference>
<dbReference type="GO" id="GO:0005886">
    <property type="term" value="C:plasma membrane"/>
    <property type="evidence" value="ECO:0007669"/>
    <property type="project" value="InterPro"/>
</dbReference>
<sequence>MQINFPVHITIAGHFMALHNLMETLGIFIAMRYYYFLKKRNVQVELSSTHSLVVLIGATAGAYLGAHLWGSLENIPAWKSSPNPINYFLHNMTIVGGLLGGLIGVELAKLTIHEKSKTGDLFTYPLLLALIIGRIGCFSAGIYEETYGIPTTLPWGMDLGDGLHRHPVNLYEIIYLIFCWIFIFQIQKKYNLDNGATFKIFMILYLVFRFLLDFIKPGWRYFFGLGSIQIACLLGLLYYYRYIFDFRKLLRSPNYSLT</sequence>
<evidence type="ECO:0000256" key="6">
    <source>
        <dbReference type="ARBA" id="ARBA00023136"/>
    </source>
</evidence>
<evidence type="ECO:0000313" key="8">
    <source>
        <dbReference type="EMBL" id="QES90730.1"/>
    </source>
</evidence>
<protein>
    <submittedName>
        <fullName evidence="8">Prolipoprotein diacylglyceryl transferase</fullName>
    </submittedName>
</protein>
<evidence type="ECO:0000256" key="3">
    <source>
        <dbReference type="ARBA" id="ARBA00022679"/>
    </source>
</evidence>
<keyword evidence="6 7" id="KW-0472">Membrane</keyword>
<evidence type="ECO:0000256" key="2">
    <source>
        <dbReference type="ARBA" id="ARBA00022475"/>
    </source>
</evidence>
<dbReference type="KEGG" id="arac:E0W69_019420"/>
<evidence type="ECO:0000256" key="5">
    <source>
        <dbReference type="ARBA" id="ARBA00022989"/>
    </source>
</evidence>
<dbReference type="Proteomes" id="UP000292424">
    <property type="component" value="Chromosome"/>
</dbReference>
<evidence type="ECO:0000256" key="7">
    <source>
        <dbReference type="SAM" id="Phobius"/>
    </source>
</evidence>
<keyword evidence="8" id="KW-0449">Lipoprotein</keyword>
<dbReference type="RefSeq" id="WP_131331714.1">
    <property type="nucleotide sequence ID" value="NZ_CP044016.1"/>
</dbReference>
<feature type="transmembrane region" description="Helical" evidence="7">
    <location>
        <begin position="124"/>
        <end position="143"/>
    </location>
</feature>
<keyword evidence="2" id="KW-1003">Cell membrane</keyword>
<organism evidence="8 9">
    <name type="scientific">Rhizosphaericola mali</name>
    <dbReference type="NCBI Taxonomy" id="2545455"/>
    <lineage>
        <taxon>Bacteria</taxon>
        <taxon>Pseudomonadati</taxon>
        <taxon>Bacteroidota</taxon>
        <taxon>Chitinophagia</taxon>
        <taxon>Chitinophagales</taxon>
        <taxon>Chitinophagaceae</taxon>
        <taxon>Rhizosphaericola</taxon>
    </lineage>
</organism>
<keyword evidence="3 8" id="KW-0808">Transferase</keyword>
<comment type="similarity">
    <text evidence="1">Belongs to the Lgt family.</text>
</comment>
<evidence type="ECO:0000256" key="4">
    <source>
        <dbReference type="ARBA" id="ARBA00022692"/>
    </source>
</evidence>
<dbReference type="PANTHER" id="PTHR30589">
    <property type="entry name" value="PROLIPOPROTEIN DIACYLGLYCERYL TRANSFERASE"/>
    <property type="match status" value="1"/>
</dbReference>
<evidence type="ECO:0000256" key="1">
    <source>
        <dbReference type="ARBA" id="ARBA00007150"/>
    </source>
</evidence>
<dbReference type="PANTHER" id="PTHR30589:SF0">
    <property type="entry name" value="PHOSPHATIDYLGLYCEROL--PROLIPOPROTEIN DIACYLGLYCERYL TRANSFERASE"/>
    <property type="match status" value="1"/>
</dbReference>
<dbReference type="InterPro" id="IPR001640">
    <property type="entry name" value="Lgt"/>
</dbReference>